<accession>A0AAV7QLZ8</accession>
<dbReference type="Proteomes" id="UP001066276">
    <property type="component" value="Chromosome 6"/>
</dbReference>
<evidence type="ECO:0000313" key="2">
    <source>
        <dbReference type="Proteomes" id="UP001066276"/>
    </source>
</evidence>
<keyword evidence="2" id="KW-1185">Reference proteome</keyword>
<gene>
    <name evidence="1" type="ORF">NDU88_005889</name>
</gene>
<comment type="caution">
    <text evidence="1">The sequence shown here is derived from an EMBL/GenBank/DDBJ whole genome shotgun (WGS) entry which is preliminary data.</text>
</comment>
<dbReference type="EMBL" id="JANPWB010000010">
    <property type="protein sequence ID" value="KAJ1139518.1"/>
    <property type="molecule type" value="Genomic_DNA"/>
</dbReference>
<protein>
    <submittedName>
        <fullName evidence="1">Uncharacterized protein</fullName>
    </submittedName>
</protein>
<evidence type="ECO:0000313" key="1">
    <source>
        <dbReference type="EMBL" id="KAJ1139518.1"/>
    </source>
</evidence>
<name>A0AAV7QLZ8_PLEWA</name>
<organism evidence="1 2">
    <name type="scientific">Pleurodeles waltl</name>
    <name type="common">Iberian ribbed newt</name>
    <dbReference type="NCBI Taxonomy" id="8319"/>
    <lineage>
        <taxon>Eukaryota</taxon>
        <taxon>Metazoa</taxon>
        <taxon>Chordata</taxon>
        <taxon>Craniata</taxon>
        <taxon>Vertebrata</taxon>
        <taxon>Euteleostomi</taxon>
        <taxon>Amphibia</taxon>
        <taxon>Batrachia</taxon>
        <taxon>Caudata</taxon>
        <taxon>Salamandroidea</taxon>
        <taxon>Salamandridae</taxon>
        <taxon>Pleurodelinae</taxon>
        <taxon>Pleurodeles</taxon>
    </lineage>
</organism>
<sequence>MRDPAPQGLLPPSILLVRRVSVLQRSSAIRRVNIGPSSSSELQEGGEAPVSVSEGIKELSVRAKKGLLDNCNASFIAFSCSRAAWARDGLALLDFRLRRLVRGVSQDASS</sequence>
<dbReference type="AlphaFoldDB" id="A0AAV7QLZ8"/>
<proteinExistence type="predicted"/>
<reference evidence="1" key="1">
    <citation type="journal article" date="2022" name="bioRxiv">
        <title>Sequencing and chromosome-scale assembly of the giantPleurodeles waltlgenome.</title>
        <authorList>
            <person name="Brown T."/>
            <person name="Elewa A."/>
            <person name="Iarovenko S."/>
            <person name="Subramanian E."/>
            <person name="Araus A.J."/>
            <person name="Petzold A."/>
            <person name="Susuki M."/>
            <person name="Suzuki K.-i.T."/>
            <person name="Hayashi T."/>
            <person name="Toyoda A."/>
            <person name="Oliveira C."/>
            <person name="Osipova E."/>
            <person name="Leigh N.D."/>
            <person name="Simon A."/>
            <person name="Yun M.H."/>
        </authorList>
    </citation>
    <scope>NUCLEOTIDE SEQUENCE</scope>
    <source>
        <strain evidence="1">20211129_DDA</strain>
        <tissue evidence="1">Liver</tissue>
    </source>
</reference>